<evidence type="ECO:0000313" key="3">
    <source>
        <dbReference type="EMBL" id="MDN3573501.1"/>
    </source>
</evidence>
<dbReference type="Proteomes" id="UP001244297">
    <property type="component" value="Unassembled WGS sequence"/>
</dbReference>
<feature type="region of interest" description="Disordered" evidence="1">
    <location>
        <begin position="22"/>
        <end position="103"/>
    </location>
</feature>
<feature type="compositionally biased region" description="Pro residues" evidence="1">
    <location>
        <begin position="49"/>
        <end position="67"/>
    </location>
</feature>
<feature type="compositionally biased region" description="Polar residues" evidence="1">
    <location>
        <begin position="86"/>
        <end position="98"/>
    </location>
</feature>
<name>A0ABT8AUF7_9HYPH</name>
<protein>
    <submittedName>
        <fullName evidence="3">Uncharacterized protein</fullName>
    </submittedName>
</protein>
<feature type="signal peptide" evidence="2">
    <location>
        <begin position="1"/>
        <end position="21"/>
    </location>
</feature>
<proteinExistence type="predicted"/>
<reference evidence="4" key="1">
    <citation type="journal article" date="2019" name="Int. J. Syst. Evol. Microbiol.">
        <title>The Global Catalogue of Microorganisms (GCM) 10K type strain sequencing project: providing services to taxonomists for standard genome sequencing and annotation.</title>
        <authorList>
            <consortium name="The Broad Institute Genomics Platform"/>
            <consortium name="The Broad Institute Genome Sequencing Center for Infectious Disease"/>
            <person name="Wu L."/>
            <person name="Ma J."/>
        </authorList>
    </citation>
    <scope>NUCLEOTIDE SEQUENCE [LARGE SCALE GENOMIC DNA]</scope>
    <source>
        <strain evidence="4">CECT 7806</strain>
    </source>
</reference>
<comment type="caution">
    <text evidence="3">The sequence shown here is derived from an EMBL/GenBank/DDBJ whole genome shotgun (WGS) entry which is preliminary data.</text>
</comment>
<keyword evidence="2" id="KW-0732">Signal</keyword>
<keyword evidence="4" id="KW-1185">Reference proteome</keyword>
<evidence type="ECO:0000256" key="2">
    <source>
        <dbReference type="SAM" id="SignalP"/>
    </source>
</evidence>
<dbReference type="RefSeq" id="WP_238286019.1">
    <property type="nucleotide sequence ID" value="NZ_BPQS01000005.1"/>
</dbReference>
<evidence type="ECO:0000256" key="1">
    <source>
        <dbReference type="SAM" id="MobiDB-lite"/>
    </source>
</evidence>
<organism evidence="3 4">
    <name type="scientific">Methylobacterium longum</name>
    <dbReference type="NCBI Taxonomy" id="767694"/>
    <lineage>
        <taxon>Bacteria</taxon>
        <taxon>Pseudomonadati</taxon>
        <taxon>Pseudomonadota</taxon>
        <taxon>Alphaproteobacteria</taxon>
        <taxon>Hyphomicrobiales</taxon>
        <taxon>Methylobacteriaceae</taxon>
        <taxon>Methylobacterium</taxon>
    </lineage>
</organism>
<feature type="chain" id="PRO_5046786453" evidence="2">
    <location>
        <begin position="22"/>
        <end position="113"/>
    </location>
</feature>
<sequence>MPPSSRLILAVLAAAPLSARAGEFAPTPPVPGMALTLPGSGMATGAPVPLAPVPSPAATAPPAPVPTPAQADLTGPRRPRTLGSGFPSTDGQLPNQRTGPRRERVVHDICIGC</sequence>
<evidence type="ECO:0000313" key="4">
    <source>
        <dbReference type="Proteomes" id="UP001244297"/>
    </source>
</evidence>
<gene>
    <name evidence="3" type="ORF">QWZ18_23115</name>
</gene>
<dbReference type="EMBL" id="JAUFPT010000077">
    <property type="protein sequence ID" value="MDN3573501.1"/>
    <property type="molecule type" value="Genomic_DNA"/>
</dbReference>
<accession>A0ABT8AUF7</accession>